<dbReference type="AlphaFoldDB" id="A0A1G2C714"/>
<dbReference type="EMBL" id="MHKV01000020">
    <property type="protein sequence ID" value="OGY97175.1"/>
    <property type="molecule type" value="Genomic_DNA"/>
</dbReference>
<gene>
    <name evidence="2" type="ORF">A2128_01040</name>
</gene>
<accession>A0A1G2C714</accession>
<feature type="transmembrane region" description="Helical" evidence="1">
    <location>
        <begin position="20"/>
        <end position="43"/>
    </location>
</feature>
<feature type="transmembrane region" description="Helical" evidence="1">
    <location>
        <begin position="91"/>
        <end position="116"/>
    </location>
</feature>
<protein>
    <submittedName>
        <fullName evidence="2">Uncharacterized protein</fullName>
    </submittedName>
</protein>
<dbReference type="Proteomes" id="UP000176349">
    <property type="component" value="Unassembled WGS sequence"/>
</dbReference>
<feature type="transmembrane region" description="Helical" evidence="1">
    <location>
        <begin position="154"/>
        <end position="178"/>
    </location>
</feature>
<evidence type="ECO:0000313" key="3">
    <source>
        <dbReference type="Proteomes" id="UP000176349"/>
    </source>
</evidence>
<feature type="transmembrane region" description="Helical" evidence="1">
    <location>
        <begin position="122"/>
        <end position="142"/>
    </location>
</feature>
<comment type="caution">
    <text evidence="2">The sequence shown here is derived from an EMBL/GenBank/DDBJ whole genome shotgun (WGS) entry which is preliminary data.</text>
</comment>
<keyword evidence="1" id="KW-1133">Transmembrane helix</keyword>
<feature type="transmembrane region" description="Helical" evidence="1">
    <location>
        <begin position="49"/>
        <end position="71"/>
    </location>
</feature>
<evidence type="ECO:0000256" key="1">
    <source>
        <dbReference type="SAM" id="Phobius"/>
    </source>
</evidence>
<keyword evidence="1" id="KW-0812">Transmembrane</keyword>
<reference evidence="2 3" key="1">
    <citation type="journal article" date="2016" name="Nat. Commun.">
        <title>Thousands of microbial genomes shed light on interconnected biogeochemical processes in an aquifer system.</title>
        <authorList>
            <person name="Anantharaman K."/>
            <person name="Brown C.T."/>
            <person name="Hug L.A."/>
            <person name="Sharon I."/>
            <person name="Castelle C.J."/>
            <person name="Probst A.J."/>
            <person name="Thomas B.C."/>
            <person name="Singh A."/>
            <person name="Wilkins M.J."/>
            <person name="Karaoz U."/>
            <person name="Brodie E.L."/>
            <person name="Williams K.H."/>
            <person name="Hubbard S.S."/>
            <person name="Banfield J.F."/>
        </authorList>
    </citation>
    <scope>NUCLEOTIDE SEQUENCE [LARGE SCALE GENOMIC DNA]</scope>
</reference>
<evidence type="ECO:0000313" key="2">
    <source>
        <dbReference type="EMBL" id="OGY97175.1"/>
    </source>
</evidence>
<proteinExistence type="predicted"/>
<sequence length="181" mass="20085">MDQSQLNPQSNSNQLGQKTLAYLTIGFGVAIGALGGWLLYYFTVFSESAVRAVVLMAVGGLVGGYIVSIIIRDELRNPSRFDRKEFRRGLLWGFMPQTLLFTLSALLALIGLSFGLDLFSSVIIPAILALPFLIFPFVFGIIRAFKRRSHATGLLWGGILGIIFFVGWLWFMFGWLAAISR</sequence>
<keyword evidence="1" id="KW-0472">Membrane</keyword>
<organism evidence="2 3">
    <name type="scientific">Candidatus Liptonbacteria bacterium GWC1_60_9</name>
    <dbReference type="NCBI Taxonomy" id="1798645"/>
    <lineage>
        <taxon>Bacteria</taxon>
        <taxon>Candidatus Liptoniibacteriota</taxon>
    </lineage>
</organism>
<name>A0A1G2C714_9BACT</name>